<dbReference type="SUPFAM" id="SSF54427">
    <property type="entry name" value="NTF2-like"/>
    <property type="match status" value="1"/>
</dbReference>
<evidence type="ECO:0008006" key="3">
    <source>
        <dbReference type="Google" id="ProtNLM"/>
    </source>
</evidence>
<reference evidence="1" key="2">
    <citation type="submission" date="2020-09" db="EMBL/GenBank/DDBJ databases">
        <authorList>
            <person name="Sun Q."/>
            <person name="Zhou Y."/>
        </authorList>
    </citation>
    <scope>NUCLEOTIDE SEQUENCE</scope>
    <source>
        <strain evidence="1">CGMCC 1.15371</strain>
    </source>
</reference>
<evidence type="ECO:0000313" key="1">
    <source>
        <dbReference type="EMBL" id="GGE35406.1"/>
    </source>
</evidence>
<dbReference type="EMBL" id="BMIR01000004">
    <property type="protein sequence ID" value="GGE35406.1"/>
    <property type="molecule type" value="Genomic_DNA"/>
</dbReference>
<keyword evidence="2" id="KW-1185">Reference proteome</keyword>
<gene>
    <name evidence="1" type="ORF">GCM10011391_12670</name>
</gene>
<name>A0A8J2VNV2_9BACL</name>
<evidence type="ECO:0000313" key="2">
    <source>
        <dbReference type="Proteomes" id="UP000628775"/>
    </source>
</evidence>
<reference evidence="1" key="1">
    <citation type="journal article" date="2014" name="Int. J. Syst. Evol. Microbiol.">
        <title>Complete genome sequence of Corynebacterium casei LMG S-19264T (=DSM 44701T), isolated from a smear-ripened cheese.</title>
        <authorList>
            <consortium name="US DOE Joint Genome Institute (JGI-PGF)"/>
            <person name="Walter F."/>
            <person name="Albersmeier A."/>
            <person name="Kalinowski J."/>
            <person name="Ruckert C."/>
        </authorList>
    </citation>
    <scope>NUCLEOTIDE SEQUENCE</scope>
    <source>
        <strain evidence="1">CGMCC 1.15371</strain>
    </source>
</reference>
<sequence length="135" mass="15972">MNKQQAYEFLKEIYHEIIINMNTQRIPHYFSDTYIQVTDGVHTNRDEFINHIKTLKTIVQSIQVSPFFDFLFDQDKQTATLRYHVNVHKKNGDSGDIEVIAIFELNDYQIVRCNELTFPLNKNESFQNIGTINKQ</sequence>
<protein>
    <recommendedName>
        <fullName evidence="3">Nuclear transport factor 2 family protein</fullName>
    </recommendedName>
</protein>
<dbReference type="InterPro" id="IPR032710">
    <property type="entry name" value="NTF2-like_dom_sf"/>
</dbReference>
<dbReference type="Proteomes" id="UP000628775">
    <property type="component" value="Unassembled WGS sequence"/>
</dbReference>
<organism evidence="1 2">
    <name type="scientific">Pullulanibacillus camelliae</name>
    <dbReference type="NCBI Taxonomy" id="1707096"/>
    <lineage>
        <taxon>Bacteria</taxon>
        <taxon>Bacillati</taxon>
        <taxon>Bacillota</taxon>
        <taxon>Bacilli</taxon>
        <taxon>Bacillales</taxon>
        <taxon>Sporolactobacillaceae</taxon>
        <taxon>Pullulanibacillus</taxon>
    </lineage>
</organism>
<dbReference type="AlphaFoldDB" id="A0A8J2VNV2"/>
<accession>A0A8J2VNV2</accession>
<proteinExistence type="predicted"/>
<comment type="caution">
    <text evidence="1">The sequence shown here is derived from an EMBL/GenBank/DDBJ whole genome shotgun (WGS) entry which is preliminary data.</text>
</comment>
<dbReference type="Gene3D" id="3.10.450.50">
    <property type="match status" value="1"/>
</dbReference>